<name>B7FS85_PHATC</name>
<dbReference type="STRING" id="556484.B7FS85"/>
<dbReference type="GO" id="GO:0005730">
    <property type="term" value="C:nucleolus"/>
    <property type="evidence" value="ECO:0007669"/>
    <property type="project" value="TreeGrafter"/>
</dbReference>
<keyword evidence="4" id="KW-1185">Reference proteome</keyword>
<reference evidence="3 4" key="1">
    <citation type="journal article" date="2008" name="Nature">
        <title>The Phaeodactylum genome reveals the evolutionary history of diatom genomes.</title>
        <authorList>
            <person name="Bowler C."/>
            <person name="Allen A.E."/>
            <person name="Badger J.H."/>
            <person name="Grimwood J."/>
            <person name="Jabbari K."/>
            <person name="Kuo A."/>
            <person name="Maheswari U."/>
            <person name="Martens C."/>
            <person name="Maumus F."/>
            <person name="Otillar R.P."/>
            <person name="Rayko E."/>
            <person name="Salamov A."/>
            <person name="Vandepoele K."/>
            <person name="Beszteri B."/>
            <person name="Gruber A."/>
            <person name="Heijde M."/>
            <person name="Katinka M."/>
            <person name="Mock T."/>
            <person name="Valentin K."/>
            <person name="Verret F."/>
            <person name="Berges J.A."/>
            <person name="Brownlee C."/>
            <person name="Cadoret J.P."/>
            <person name="Chiovitti A."/>
            <person name="Choi C.J."/>
            <person name="Coesel S."/>
            <person name="De Martino A."/>
            <person name="Detter J.C."/>
            <person name="Durkin C."/>
            <person name="Falciatore A."/>
            <person name="Fournet J."/>
            <person name="Haruta M."/>
            <person name="Huysman M.J."/>
            <person name="Jenkins B.D."/>
            <person name="Jiroutova K."/>
            <person name="Jorgensen R.E."/>
            <person name="Joubert Y."/>
            <person name="Kaplan A."/>
            <person name="Kroger N."/>
            <person name="Kroth P.G."/>
            <person name="La Roche J."/>
            <person name="Lindquist E."/>
            <person name="Lommer M."/>
            <person name="Martin-Jezequel V."/>
            <person name="Lopez P.J."/>
            <person name="Lucas S."/>
            <person name="Mangogna M."/>
            <person name="McGinnis K."/>
            <person name="Medlin L.K."/>
            <person name="Montsant A."/>
            <person name="Oudot-Le Secq M.P."/>
            <person name="Napoli C."/>
            <person name="Obornik M."/>
            <person name="Parker M.S."/>
            <person name="Petit J.L."/>
            <person name="Porcel B.M."/>
            <person name="Poulsen N."/>
            <person name="Robison M."/>
            <person name="Rychlewski L."/>
            <person name="Rynearson T.A."/>
            <person name="Schmutz J."/>
            <person name="Shapiro H."/>
            <person name="Siaut M."/>
            <person name="Stanley M."/>
            <person name="Sussman M.R."/>
            <person name="Taylor A.R."/>
            <person name="Vardi A."/>
            <person name="von Dassow P."/>
            <person name="Vyverman W."/>
            <person name="Willis A."/>
            <person name="Wyrwicz L.S."/>
            <person name="Rokhsar D.S."/>
            <person name="Weissenbach J."/>
            <person name="Armbrust E.V."/>
            <person name="Green B.R."/>
            <person name="Van de Peer Y."/>
            <person name="Grigoriev I.V."/>
        </authorList>
    </citation>
    <scope>NUCLEOTIDE SEQUENCE [LARGE SCALE GENOMIC DNA]</scope>
    <source>
        <strain evidence="3 4">CCAP 1055/1</strain>
    </source>
</reference>
<dbReference type="HOGENOM" id="CLU_1039987_0_0_1"/>
<evidence type="ECO:0000313" key="3">
    <source>
        <dbReference type="EMBL" id="EEC50752.1"/>
    </source>
</evidence>
<dbReference type="Proteomes" id="UP000000759">
    <property type="component" value="Chromosome 2"/>
</dbReference>
<gene>
    <name evidence="3" type="ORF">PHATRDRAFT_32646</name>
</gene>
<dbReference type="OrthoDB" id="5783963at2759"/>
<dbReference type="KEGG" id="pti:PHATRDRAFT_32646"/>
<dbReference type="PANTHER" id="PTHR15565">
    <property type="entry name" value="AATF PROTEIN APOPTOSIS ANTAGONIZING TRANSCRIPTION FACTOR"/>
    <property type="match status" value="1"/>
</dbReference>
<sequence>MRMFDVLHKLDSQDKQANRGRRTAATDRQRSLAAQSQTRVYHKCLESRILLQRPLQADIPENAVERQSAVEVCNALLVQLIHARRQLAPDKFARDTSNLADIETKVSAADPTEFHNSLQLEHEVLENEWETVFNRRHKDVRLQNGQAAEKSFRVVDASFWQQVVSTTQYEESKDKEFDDSKVYQHLLKDFCTSSTANISGSTAPLKAKRSSKSTRKQVDRRASKGRKVRYTAIPKLVNFTFPLSRPDTGSLDQDAWFQSLLGGVAHRT</sequence>
<evidence type="ECO:0000259" key="2">
    <source>
        <dbReference type="Pfam" id="PF08164"/>
    </source>
</evidence>
<feature type="region of interest" description="Disordered" evidence="1">
    <location>
        <begin position="200"/>
        <end position="225"/>
    </location>
</feature>
<proteinExistence type="predicted"/>
<dbReference type="GeneID" id="7197156"/>
<feature type="compositionally biased region" description="Basic residues" evidence="1">
    <location>
        <begin position="206"/>
        <end position="215"/>
    </location>
</feature>
<evidence type="ECO:0000313" key="4">
    <source>
        <dbReference type="Proteomes" id="UP000000759"/>
    </source>
</evidence>
<protein>
    <recommendedName>
        <fullName evidence="2">Apoptosis-antagonizing transcription factor C-terminal domain-containing protein</fullName>
    </recommendedName>
</protein>
<dbReference type="PANTHER" id="PTHR15565:SF0">
    <property type="entry name" value="PROTEIN AATF"/>
    <property type="match status" value="1"/>
</dbReference>
<dbReference type="RefSeq" id="XP_002177938.1">
    <property type="nucleotide sequence ID" value="XM_002177902.1"/>
</dbReference>
<dbReference type="EMBL" id="CM000606">
    <property type="protein sequence ID" value="EEC50752.1"/>
    <property type="molecule type" value="Genomic_DNA"/>
</dbReference>
<reference evidence="4" key="2">
    <citation type="submission" date="2008-08" db="EMBL/GenBank/DDBJ databases">
        <authorList>
            <consortium name="Diatom Consortium"/>
            <person name="Grigoriev I."/>
            <person name="Grimwood J."/>
            <person name="Kuo A."/>
            <person name="Otillar R.P."/>
            <person name="Salamov A."/>
            <person name="Detter J.C."/>
            <person name="Lindquist E."/>
            <person name="Shapiro H."/>
            <person name="Lucas S."/>
            <person name="Glavina del Rio T."/>
            <person name="Pitluck S."/>
            <person name="Rokhsar D."/>
            <person name="Bowler C."/>
        </authorList>
    </citation>
    <scope>GENOME REANNOTATION</scope>
    <source>
        <strain evidence="4">CCAP 1055/1</strain>
    </source>
</reference>
<dbReference type="OMA" id="EDVWFKS"/>
<feature type="region of interest" description="Disordered" evidence="1">
    <location>
        <begin position="11"/>
        <end position="31"/>
    </location>
</feature>
<feature type="domain" description="Apoptosis-antagonizing transcription factor C-terminal" evidence="2">
    <location>
        <begin position="183"/>
        <end position="261"/>
    </location>
</feature>
<dbReference type="Pfam" id="PF08164">
    <property type="entry name" value="TRAUB"/>
    <property type="match status" value="1"/>
</dbReference>
<dbReference type="InterPro" id="IPR012617">
    <property type="entry name" value="AATF_C"/>
</dbReference>
<dbReference type="AlphaFoldDB" id="B7FS85"/>
<dbReference type="InParanoid" id="B7FS85"/>
<evidence type="ECO:0000256" key="1">
    <source>
        <dbReference type="SAM" id="MobiDB-lite"/>
    </source>
</evidence>
<dbReference type="InterPro" id="IPR039223">
    <property type="entry name" value="AATF/Bfr2"/>
</dbReference>
<organism evidence="3 4">
    <name type="scientific">Phaeodactylum tricornutum (strain CCAP 1055/1)</name>
    <dbReference type="NCBI Taxonomy" id="556484"/>
    <lineage>
        <taxon>Eukaryota</taxon>
        <taxon>Sar</taxon>
        <taxon>Stramenopiles</taxon>
        <taxon>Ochrophyta</taxon>
        <taxon>Bacillariophyta</taxon>
        <taxon>Bacillariophyceae</taxon>
        <taxon>Bacillariophycidae</taxon>
        <taxon>Naviculales</taxon>
        <taxon>Phaeodactylaceae</taxon>
        <taxon>Phaeodactylum</taxon>
    </lineage>
</organism>
<accession>B7FS85</accession>
<dbReference type="eggNOG" id="KOG2773">
    <property type="taxonomic scope" value="Eukaryota"/>
</dbReference>
<dbReference type="PaxDb" id="2850-Phatr32646"/>